<accession>A0A382J717</accession>
<organism evidence="1">
    <name type="scientific">marine metagenome</name>
    <dbReference type="NCBI Taxonomy" id="408172"/>
    <lineage>
        <taxon>unclassified sequences</taxon>
        <taxon>metagenomes</taxon>
        <taxon>ecological metagenomes</taxon>
    </lineage>
</organism>
<evidence type="ECO:0000313" key="1">
    <source>
        <dbReference type="EMBL" id="SVC06621.1"/>
    </source>
</evidence>
<name>A0A382J717_9ZZZZ</name>
<dbReference type="EMBL" id="UINC01071596">
    <property type="protein sequence ID" value="SVC06621.1"/>
    <property type="molecule type" value="Genomic_DNA"/>
</dbReference>
<gene>
    <name evidence="1" type="ORF">METZ01_LOCUS259475</name>
</gene>
<dbReference type="AlphaFoldDB" id="A0A382J717"/>
<sequence length="24" mass="2632">MNPETFDNLAILILGLSKAKQIDS</sequence>
<reference evidence="1" key="1">
    <citation type="submission" date="2018-05" db="EMBL/GenBank/DDBJ databases">
        <authorList>
            <person name="Lanie J.A."/>
            <person name="Ng W.-L."/>
            <person name="Kazmierczak K.M."/>
            <person name="Andrzejewski T.M."/>
            <person name="Davidsen T.M."/>
            <person name="Wayne K.J."/>
            <person name="Tettelin H."/>
            <person name="Glass J.I."/>
            <person name="Rusch D."/>
            <person name="Podicherti R."/>
            <person name="Tsui H.-C.T."/>
            <person name="Winkler M.E."/>
        </authorList>
    </citation>
    <scope>NUCLEOTIDE SEQUENCE</scope>
</reference>
<proteinExistence type="predicted"/>
<protein>
    <submittedName>
        <fullName evidence="1">Uncharacterized protein</fullName>
    </submittedName>
</protein>
<feature type="non-terminal residue" evidence="1">
    <location>
        <position position="24"/>
    </location>
</feature>